<proteinExistence type="predicted"/>
<dbReference type="Gramene" id="PAN24494">
    <property type="protein sequence ID" value="PAN24494"/>
    <property type="gene ID" value="PAHAL_4G225400"/>
</dbReference>
<sequence>MRPLCRHVVAVRPARAVIARGRHPHQRLPSAGTMLINKYLRSKSPAGGGRDKMTPTSDWASCDRDPYLCLPSCMPVRAKRGPRRHHPGRGVPEPPCHPRRRRRWRRPLRGSRPSSASRTSP</sequence>
<dbReference type="Proteomes" id="UP000243499">
    <property type="component" value="Chromosome 4"/>
</dbReference>
<accession>A0A2S3HK37</accession>
<name>A0A2S3HK37_9POAL</name>
<organism evidence="2">
    <name type="scientific">Panicum hallii</name>
    <dbReference type="NCBI Taxonomy" id="206008"/>
    <lineage>
        <taxon>Eukaryota</taxon>
        <taxon>Viridiplantae</taxon>
        <taxon>Streptophyta</taxon>
        <taxon>Embryophyta</taxon>
        <taxon>Tracheophyta</taxon>
        <taxon>Spermatophyta</taxon>
        <taxon>Magnoliopsida</taxon>
        <taxon>Liliopsida</taxon>
        <taxon>Poales</taxon>
        <taxon>Poaceae</taxon>
        <taxon>PACMAD clade</taxon>
        <taxon>Panicoideae</taxon>
        <taxon>Panicodae</taxon>
        <taxon>Paniceae</taxon>
        <taxon>Panicinae</taxon>
        <taxon>Panicum</taxon>
        <taxon>Panicum sect. Panicum</taxon>
    </lineage>
</organism>
<feature type="compositionally biased region" description="Low complexity" evidence="1">
    <location>
        <begin position="110"/>
        <end position="121"/>
    </location>
</feature>
<evidence type="ECO:0000256" key="1">
    <source>
        <dbReference type="SAM" id="MobiDB-lite"/>
    </source>
</evidence>
<feature type="region of interest" description="Disordered" evidence="1">
    <location>
        <begin position="77"/>
        <end position="121"/>
    </location>
</feature>
<protein>
    <submittedName>
        <fullName evidence="2">Uncharacterized protein</fullName>
    </submittedName>
</protein>
<dbReference type="EMBL" id="CM008049">
    <property type="protein sequence ID" value="PAN24494.1"/>
    <property type="molecule type" value="Genomic_DNA"/>
</dbReference>
<gene>
    <name evidence="2" type="ORF">PAHAL_4G225400</name>
</gene>
<reference evidence="2" key="1">
    <citation type="submission" date="2018-04" db="EMBL/GenBank/DDBJ databases">
        <title>WGS assembly of Panicum hallii.</title>
        <authorList>
            <person name="Lovell J."/>
            <person name="Jenkins J."/>
            <person name="Lowry D."/>
            <person name="Mamidi S."/>
            <person name="Sreedasyam A."/>
            <person name="Weng X."/>
            <person name="Barry K."/>
            <person name="Bonette J."/>
            <person name="Campitelli B."/>
            <person name="Daum C."/>
            <person name="Gordon S."/>
            <person name="Gould B."/>
            <person name="Lipzen A."/>
            <person name="Macqueen A."/>
            <person name="Palacio-Mejia J."/>
            <person name="Plott C."/>
            <person name="Shakirov E."/>
            <person name="Shu S."/>
            <person name="Yoshinaga Y."/>
            <person name="Zane M."/>
            <person name="Rokhsar D."/>
            <person name="Grimwood J."/>
            <person name="Schmutz J."/>
            <person name="Juenger T."/>
        </authorList>
    </citation>
    <scope>NUCLEOTIDE SEQUENCE [LARGE SCALE GENOMIC DNA]</scope>
    <source>
        <strain evidence="2">FIL2</strain>
    </source>
</reference>
<evidence type="ECO:0000313" key="2">
    <source>
        <dbReference type="EMBL" id="PAN24494.1"/>
    </source>
</evidence>
<dbReference type="AlphaFoldDB" id="A0A2S3HK37"/>
<feature type="compositionally biased region" description="Basic residues" evidence="1">
    <location>
        <begin position="97"/>
        <end position="109"/>
    </location>
</feature>
<feature type="compositionally biased region" description="Basic residues" evidence="1">
    <location>
        <begin position="77"/>
        <end position="88"/>
    </location>
</feature>